<keyword evidence="1" id="KW-1133">Transmembrane helix</keyword>
<reference evidence="2 3" key="1">
    <citation type="submission" date="2015-10" db="EMBL/GenBank/DDBJ databases">
        <title>Full genome of DAOMC 229536 Phialocephala scopiformis, a fungal endophyte of spruce producing the potent anti-insectan compound rugulosin.</title>
        <authorList>
            <consortium name="DOE Joint Genome Institute"/>
            <person name="Walker A.K."/>
            <person name="Frasz S.L."/>
            <person name="Seifert K.A."/>
            <person name="Miller J.D."/>
            <person name="Mondo S.J."/>
            <person name="Labutti K."/>
            <person name="Lipzen A."/>
            <person name="Dockter R."/>
            <person name="Kennedy M."/>
            <person name="Grigoriev I.V."/>
            <person name="Spatafora J.W."/>
        </authorList>
    </citation>
    <scope>NUCLEOTIDE SEQUENCE [LARGE SCALE GENOMIC DNA]</scope>
    <source>
        <strain evidence="2 3">CBS 120377</strain>
    </source>
</reference>
<dbReference type="KEGG" id="psco:LY89DRAFT_736608"/>
<evidence type="ECO:0000256" key="1">
    <source>
        <dbReference type="SAM" id="Phobius"/>
    </source>
</evidence>
<keyword evidence="1" id="KW-0812">Transmembrane</keyword>
<feature type="transmembrane region" description="Helical" evidence="1">
    <location>
        <begin position="20"/>
        <end position="41"/>
    </location>
</feature>
<gene>
    <name evidence="2" type="ORF">LY89DRAFT_736608</name>
</gene>
<sequence length="113" mass="12527">MATTTTSSMVTMNSYISPSGSSYLSASTTSLTSILEFYVVLVNQRHRMRRGAIMAIIAMGLVMAAIIGFCMVRMFTKHSPNKNWQSSDGVVANHERMVIGERFQGNQNQRMAL</sequence>
<dbReference type="Proteomes" id="UP000070700">
    <property type="component" value="Unassembled WGS sequence"/>
</dbReference>
<dbReference type="RefSeq" id="XP_018068935.1">
    <property type="nucleotide sequence ID" value="XM_018220154.1"/>
</dbReference>
<dbReference type="GeneID" id="28829880"/>
<keyword evidence="1" id="KW-0472">Membrane</keyword>
<dbReference type="InParanoid" id="A0A194X310"/>
<name>A0A194X310_MOLSC</name>
<evidence type="ECO:0000313" key="2">
    <source>
        <dbReference type="EMBL" id="KUJ14580.1"/>
    </source>
</evidence>
<evidence type="ECO:0000313" key="3">
    <source>
        <dbReference type="Proteomes" id="UP000070700"/>
    </source>
</evidence>
<dbReference type="AlphaFoldDB" id="A0A194X310"/>
<accession>A0A194X310</accession>
<keyword evidence="3" id="KW-1185">Reference proteome</keyword>
<feature type="transmembrane region" description="Helical" evidence="1">
    <location>
        <begin position="53"/>
        <end position="75"/>
    </location>
</feature>
<organism evidence="2 3">
    <name type="scientific">Mollisia scopiformis</name>
    <name type="common">Conifer needle endophyte fungus</name>
    <name type="synonym">Phialocephala scopiformis</name>
    <dbReference type="NCBI Taxonomy" id="149040"/>
    <lineage>
        <taxon>Eukaryota</taxon>
        <taxon>Fungi</taxon>
        <taxon>Dikarya</taxon>
        <taxon>Ascomycota</taxon>
        <taxon>Pezizomycotina</taxon>
        <taxon>Leotiomycetes</taxon>
        <taxon>Helotiales</taxon>
        <taxon>Mollisiaceae</taxon>
        <taxon>Mollisia</taxon>
    </lineage>
</organism>
<protein>
    <submittedName>
        <fullName evidence="2">Uncharacterized protein</fullName>
    </submittedName>
</protein>
<dbReference type="EMBL" id="KQ947420">
    <property type="protein sequence ID" value="KUJ14580.1"/>
    <property type="molecule type" value="Genomic_DNA"/>
</dbReference>
<proteinExistence type="predicted"/>